<dbReference type="AlphaFoldDB" id="A0AA35L1S6"/>
<feature type="non-terminal residue" evidence="1">
    <location>
        <position position="52"/>
    </location>
</feature>
<accession>A0AA35L1S6</accession>
<protein>
    <submittedName>
        <fullName evidence="1">Uncharacterized protein</fullName>
    </submittedName>
</protein>
<keyword evidence="2" id="KW-1185">Reference proteome</keyword>
<feature type="non-terminal residue" evidence="1">
    <location>
        <position position="1"/>
    </location>
</feature>
<evidence type="ECO:0000313" key="2">
    <source>
        <dbReference type="Proteomes" id="UP001178461"/>
    </source>
</evidence>
<gene>
    <name evidence="1" type="ORF">PODLI_1B026968</name>
</gene>
<dbReference type="Proteomes" id="UP001178461">
    <property type="component" value="Chromosome 11"/>
</dbReference>
<reference evidence="1" key="1">
    <citation type="submission" date="2022-12" db="EMBL/GenBank/DDBJ databases">
        <authorList>
            <person name="Alioto T."/>
            <person name="Alioto T."/>
            <person name="Gomez Garrido J."/>
        </authorList>
    </citation>
    <scope>NUCLEOTIDE SEQUENCE</scope>
</reference>
<sequence length="52" mass="5724">KTACMGRSRAKTPESPDAVEEKANVSNPCIVLLFIHIVSLTCLCNQNVKKQH</sequence>
<evidence type="ECO:0000313" key="1">
    <source>
        <dbReference type="EMBL" id="CAI5787662.1"/>
    </source>
</evidence>
<proteinExistence type="predicted"/>
<name>A0AA35L1S6_9SAUR</name>
<organism evidence="1 2">
    <name type="scientific">Podarcis lilfordi</name>
    <name type="common">Lilford's wall lizard</name>
    <dbReference type="NCBI Taxonomy" id="74358"/>
    <lineage>
        <taxon>Eukaryota</taxon>
        <taxon>Metazoa</taxon>
        <taxon>Chordata</taxon>
        <taxon>Craniata</taxon>
        <taxon>Vertebrata</taxon>
        <taxon>Euteleostomi</taxon>
        <taxon>Lepidosauria</taxon>
        <taxon>Squamata</taxon>
        <taxon>Bifurcata</taxon>
        <taxon>Unidentata</taxon>
        <taxon>Episquamata</taxon>
        <taxon>Laterata</taxon>
        <taxon>Lacertibaenia</taxon>
        <taxon>Lacertidae</taxon>
        <taxon>Podarcis</taxon>
    </lineage>
</organism>
<dbReference type="EMBL" id="OX395136">
    <property type="protein sequence ID" value="CAI5787662.1"/>
    <property type="molecule type" value="Genomic_DNA"/>
</dbReference>